<dbReference type="Pfam" id="PF13679">
    <property type="entry name" value="Methyltransf_32"/>
    <property type="match status" value="1"/>
</dbReference>
<gene>
    <name evidence="2" type="ORF">EXM65_06815</name>
</gene>
<keyword evidence="2" id="KW-0808">Transferase</keyword>
<dbReference type="EMBL" id="SGKU01000014">
    <property type="protein sequence ID" value="NFA42298.1"/>
    <property type="molecule type" value="Genomic_DNA"/>
</dbReference>
<dbReference type="CDD" id="cd02440">
    <property type="entry name" value="AdoMet_MTases"/>
    <property type="match status" value="1"/>
</dbReference>
<name>A0A6B4PCE5_CLOBO</name>
<dbReference type="RefSeq" id="WP_017825739.1">
    <property type="nucleotide sequence ID" value="NZ_JACBBZ010000001.1"/>
</dbReference>
<dbReference type="Proteomes" id="UP000472355">
    <property type="component" value="Unassembled WGS sequence"/>
</dbReference>
<keyword evidence="2" id="KW-0489">Methyltransferase</keyword>
<evidence type="ECO:0000259" key="1">
    <source>
        <dbReference type="Pfam" id="PF13679"/>
    </source>
</evidence>
<evidence type="ECO:0000313" key="3">
    <source>
        <dbReference type="Proteomes" id="UP000472355"/>
    </source>
</evidence>
<dbReference type="Gene3D" id="3.40.50.150">
    <property type="entry name" value="Vaccinia Virus protein VP39"/>
    <property type="match status" value="1"/>
</dbReference>
<evidence type="ECO:0000313" key="2">
    <source>
        <dbReference type="EMBL" id="NFA42298.1"/>
    </source>
</evidence>
<feature type="domain" description="Methyltransferase" evidence="1">
    <location>
        <begin position="36"/>
        <end position="90"/>
    </location>
</feature>
<dbReference type="InterPro" id="IPR025714">
    <property type="entry name" value="Methyltranfer_dom"/>
</dbReference>
<dbReference type="SUPFAM" id="SSF53335">
    <property type="entry name" value="S-adenosyl-L-methionine-dependent methyltransferases"/>
    <property type="match status" value="1"/>
</dbReference>
<dbReference type="GO" id="GO:0032259">
    <property type="term" value="P:methylation"/>
    <property type="evidence" value="ECO:0007669"/>
    <property type="project" value="UniProtKB-KW"/>
</dbReference>
<sequence>MEEQYYENILNIKTSGKQELEEATRYYNRYEPTDYQALNKLFEEYKLNNTDSVVDFGCGKGRLNFYLNYLFKCNITGIEMNKYFYKQALINKKYYLEKYNIDENKINFVCELAEKYEVKPEDNKFYFFNPFSIEIFMKVIDNIIGSVYENKRNIEIILFYPSDDYIFFLEQYTFFIIKKEVRLENFKNDSRDRFVIYKLAYI</sequence>
<dbReference type="GO" id="GO:0008168">
    <property type="term" value="F:methyltransferase activity"/>
    <property type="evidence" value="ECO:0007669"/>
    <property type="project" value="UniProtKB-KW"/>
</dbReference>
<dbReference type="AlphaFoldDB" id="A0A6B4PCE5"/>
<protein>
    <submittedName>
        <fullName evidence="2">Methyltransferase</fullName>
    </submittedName>
</protein>
<comment type="caution">
    <text evidence="2">The sequence shown here is derived from an EMBL/GenBank/DDBJ whole genome shotgun (WGS) entry which is preliminary data.</text>
</comment>
<accession>A0A6B4PCE5</accession>
<dbReference type="InterPro" id="IPR029063">
    <property type="entry name" value="SAM-dependent_MTases_sf"/>
</dbReference>
<reference evidence="2 3" key="1">
    <citation type="submission" date="2019-02" db="EMBL/GenBank/DDBJ databases">
        <title>Genome sequencing of Clostridium botulinum clinical isolates.</title>
        <authorList>
            <person name="Brunt J."/>
            <person name="Van Vliet A.H.M."/>
            <person name="Stringer S.C."/>
            <person name="Grant K.A."/>
            <person name="Carter A.C."/>
            <person name="Peck M.W."/>
        </authorList>
    </citation>
    <scope>NUCLEOTIDE SEQUENCE [LARGE SCALE GENOMIC DNA]</scope>
    <source>
        <strain evidence="2 3">H113700579</strain>
    </source>
</reference>
<organism evidence="2 3">
    <name type="scientific">Clostridium botulinum</name>
    <dbReference type="NCBI Taxonomy" id="1491"/>
    <lineage>
        <taxon>Bacteria</taxon>
        <taxon>Bacillati</taxon>
        <taxon>Bacillota</taxon>
        <taxon>Clostridia</taxon>
        <taxon>Eubacteriales</taxon>
        <taxon>Clostridiaceae</taxon>
        <taxon>Clostridium</taxon>
    </lineage>
</organism>
<proteinExistence type="predicted"/>